<evidence type="ECO:0000256" key="3">
    <source>
        <dbReference type="ARBA" id="ARBA00022723"/>
    </source>
</evidence>
<dbReference type="SUPFAM" id="SSF52768">
    <property type="entry name" value="Arginase/deacetylase"/>
    <property type="match status" value="1"/>
</dbReference>
<keyword evidence="3" id="KW-0479">Metal-binding</keyword>
<dbReference type="InterPro" id="IPR023801">
    <property type="entry name" value="His_deacetylse_dom"/>
</dbReference>
<sequence>MDIFWHDACLEHDAGTGLWELPGDWDWLDVPEPHPEGAARLRTFRHALRRGPVAPHLTWRTGRLATDDELARVHTADYLAALRKACEGPDRVALEVNTVVGPGTWDSVLAAAGTSLAALESVRSGRARTAYALVRPPGHHAQPAMADGYCLVNNAALVAETARREGLRVAVLDWDVHHGNGTQEIFAGTPDVLTVSLHMRHGAWGTNHPQTGAPDELGVDGRNINVELSLGAGDEAYLRALDEIALPALREFAPDLLVCASGFDGSAFDPNGRHNLTAAGYRAIGRRVADLGLPLVLTQEGGYLRGYAALCLHSLVEGLLRLPDPLLHDPLAYVPDDSRPTTADLAAVRAALAPHWHFARDTPPPADLAPGRPT</sequence>
<keyword evidence="4" id="KW-0378">Hydrolase</keyword>
<evidence type="ECO:0000259" key="6">
    <source>
        <dbReference type="Pfam" id="PF00850"/>
    </source>
</evidence>
<comment type="caution">
    <text evidence="7">The sequence shown here is derived from an EMBL/GenBank/DDBJ whole genome shotgun (WGS) entry which is preliminary data.</text>
</comment>
<dbReference type="GO" id="GO:0016787">
    <property type="term" value="F:hydrolase activity"/>
    <property type="evidence" value="ECO:0007669"/>
    <property type="project" value="UniProtKB-KW"/>
</dbReference>
<dbReference type="PANTHER" id="PTHR10625:SF17">
    <property type="entry name" value="HISTONE DEACETYLASE 8"/>
    <property type="match status" value="1"/>
</dbReference>
<dbReference type="GO" id="GO:0046872">
    <property type="term" value="F:metal ion binding"/>
    <property type="evidence" value="ECO:0007669"/>
    <property type="project" value="UniProtKB-KW"/>
</dbReference>
<dbReference type="AlphaFoldDB" id="A0A2T0TDC0"/>
<dbReference type="GO" id="GO:0040029">
    <property type="term" value="P:epigenetic regulation of gene expression"/>
    <property type="evidence" value="ECO:0007669"/>
    <property type="project" value="TreeGrafter"/>
</dbReference>
<name>A0A2T0TDC0_9PSEU</name>
<comment type="cofactor">
    <cofactor evidence="1">
        <name>Zn(2+)</name>
        <dbReference type="ChEBI" id="CHEBI:29105"/>
    </cofactor>
</comment>
<comment type="similarity">
    <text evidence="2">Belongs to the histone deacetylase family.</text>
</comment>
<dbReference type="Pfam" id="PF00850">
    <property type="entry name" value="Hist_deacetyl"/>
    <property type="match status" value="1"/>
</dbReference>
<dbReference type="PRINTS" id="PR01270">
    <property type="entry name" value="HDASUPER"/>
</dbReference>
<dbReference type="PANTHER" id="PTHR10625">
    <property type="entry name" value="HISTONE DEACETYLASE HDAC1-RELATED"/>
    <property type="match status" value="1"/>
</dbReference>
<dbReference type="InterPro" id="IPR023696">
    <property type="entry name" value="Ureohydrolase_dom_sf"/>
</dbReference>
<dbReference type="EMBL" id="PVTF01000003">
    <property type="protein sequence ID" value="PRY43651.1"/>
    <property type="molecule type" value="Genomic_DNA"/>
</dbReference>
<evidence type="ECO:0000256" key="5">
    <source>
        <dbReference type="ARBA" id="ARBA00022833"/>
    </source>
</evidence>
<dbReference type="InterPro" id="IPR037138">
    <property type="entry name" value="His_deacetylse_dom_sf"/>
</dbReference>
<feature type="domain" description="Histone deacetylase" evidence="6">
    <location>
        <begin position="34"/>
        <end position="318"/>
    </location>
</feature>
<proteinExistence type="inferred from homology"/>
<reference evidence="7 8" key="1">
    <citation type="submission" date="2018-03" db="EMBL/GenBank/DDBJ databases">
        <title>Genomic Encyclopedia of Archaeal and Bacterial Type Strains, Phase II (KMG-II): from individual species to whole genera.</title>
        <authorList>
            <person name="Goeker M."/>
        </authorList>
    </citation>
    <scope>NUCLEOTIDE SEQUENCE [LARGE SCALE GENOMIC DNA]</scope>
    <source>
        <strain evidence="7 8">DSM 44720</strain>
    </source>
</reference>
<dbReference type="Gene3D" id="3.40.800.20">
    <property type="entry name" value="Histone deacetylase domain"/>
    <property type="match status" value="1"/>
</dbReference>
<dbReference type="InterPro" id="IPR000286">
    <property type="entry name" value="HDACs"/>
</dbReference>
<evidence type="ECO:0000256" key="4">
    <source>
        <dbReference type="ARBA" id="ARBA00022801"/>
    </source>
</evidence>
<organism evidence="7 8">
    <name type="scientific">Umezawaea tangerina</name>
    <dbReference type="NCBI Taxonomy" id="84725"/>
    <lineage>
        <taxon>Bacteria</taxon>
        <taxon>Bacillati</taxon>
        <taxon>Actinomycetota</taxon>
        <taxon>Actinomycetes</taxon>
        <taxon>Pseudonocardiales</taxon>
        <taxon>Pseudonocardiaceae</taxon>
        <taxon>Umezawaea</taxon>
    </lineage>
</organism>
<dbReference type="GO" id="GO:0004407">
    <property type="term" value="F:histone deacetylase activity"/>
    <property type="evidence" value="ECO:0007669"/>
    <property type="project" value="TreeGrafter"/>
</dbReference>
<evidence type="ECO:0000313" key="8">
    <source>
        <dbReference type="Proteomes" id="UP000239494"/>
    </source>
</evidence>
<evidence type="ECO:0000256" key="2">
    <source>
        <dbReference type="ARBA" id="ARBA00005947"/>
    </source>
</evidence>
<gene>
    <name evidence="7" type="ORF">CLV43_103398</name>
</gene>
<dbReference type="RefSeq" id="WP_245886321.1">
    <property type="nucleotide sequence ID" value="NZ_PVTF01000003.1"/>
</dbReference>
<keyword evidence="8" id="KW-1185">Reference proteome</keyword>
<protein>
    <submittedName>
        <fullName evidence="7">Acetoin utilization deacetylase AcuC-like enzyme</fullName>
    </submittedName>
</protein>
<accession>A0A2T0TDC0</accession>
<evidence type="ECO:0000313" key="7">
    <source>
        <dbReference type="EMBL" id="PRY43651.1"/>
    </source>
</evidence>
<keyword evidence="5" id="KW-0862">Zinc</keyword>
<dbReference type="Proteomes" id="UP000239494">
    <property type="component" value="Unassembled WGS sequence"/>
</dbReference>
<evidence type="ECO:0000256" key="1">
    <source>
        <dbReference type="ARBA" id="ARBA00001947"/>
    </source>
</evidence>